<dbReference type="InterPro" id="IPR008269">
    <property type="entry name" value="Lon_proteolytic"/>
</dbReference>
<keyword evidence="6" id="KW-1185">Reference proteome</keyword>
<dbReference type="InterPro" id="IPR001478">
    <property type="entry name" value="PDZ"/>
</dbReference>
<reference evidence="6" key="1">
    <citation type="journal article" date="2019" name="Int. J. Syst. Evol. Microbiol.">
        <title>The Global Catalogue of Microorganisms (GCM) 10K type strain sequencing project: providing services to taxonomists for standard genome sequencing and annotation.</title>
        <authorList>
            <consortium name="The Broad Institute Genomics Platform"/>
            <consortium name="The Broad Institute Genome Sequencing Center for Infectious Disease"/>
            <person name="Wu L."/>
            <person name="Ma J."/>
        </authorList>
    </citation>
    <scope>NUCLEOTIDE SEQUENCE [LARGE SCALE GENOMIC DNA]</scope>
    <source>
        <strain evidence="6">NBRC 106396</strain>
    </source>
</reference>
<dbReference type="Pfam" id="PF13180">
    <property type="entry name" value="PDZ_2"/>
    <property type="match status" value="1"/>
</dbReference>
<dbReference type="GO" id="GO:0006508">
    <property type="term" value="P:proteolysis"/>
    <property type="evidence" value="ECO:0007669"/>
    <property type="project" value="UniProtKB-KW"/>
</dbReference>
<dbReference type="EMBL" id="JBHTCP010000016">
    <property type="protein sequence ID" value="MFC7372057.1"/>
    <property type="molecule type" value="Genomic_DNA"/>
</dbReference>
<dbReference type="Gene3D" id="2.30.42.10">
    <property type="match status" value="1"/>
</dbReference>
<dbReference type="InterPro" id="IPR027065">
    <property type="entry name" value="Lon_Prtase"/>
</dbReference>
<dbReference type="SUPFAM" id="SSF50156">
    <property type="entry name" value="PDZ domain-like"/>
    <property type="match status" value="1"/>
</dbReference>
<keyword evidence="2" id="KW-0472">Membrane</keyword>
<feature type="active site" evidence="1">
    <location>
        <position position="250"/>
    </location>
</feature>
<accession>A0ABW2NQG2</accession>
<feature type="transmembrane region" description="Helical" evidence="2">
    <location>
        <begin position="20"/>
        <end position="39"/>
    </location>
</feature>
<dbReference type="SUPFAM" id="SSF54211">
    <property type="entry name" value="Ribosomal protein S5 domain 2-like"/>
    <property type="match status" value="1"/>
</dbReference>
<feature type="active site" evidence="1">
    <location>
        <position position="295"/>
    </location>
</feature>
<keyword evidence="1 5" id="KW-0378">Hydrolase</keyword>
<keyword evidence="2" id="KW-1133">Transmembrane helix</keyword>
<keyword evidence="1 5" id="KW-0645">Protease</keyword>
<dbReference type="PANTHER" id="PTHR10046">
    <property type="entry name" value="ATP DEPENDENT LON PROTEASE FAMILY MEMBER"/>
    <property type="match status" value="1"/>
</dbReference>
<sequence length="352" mass="38257">MTENESKKSRAPFFSSARKLILVLLGAAVIALYPLPYYITSPGDAKVLDPIIKVEGGDDDKGVFMLTTVRIGKANIPQYIWAKASDFKEIIPAEEVRQKDESDEEYNQRQLQMMEDSQHAATVVAFKKSGEKVDISYHGVYVTGIIEGMPAEGVLKPGDIIVKMDSQKVNETMQLLDYVASKKEGDKVKVVYKRGGKQQSVTLPLAPFPKELESSGKSKAGLGITYPVTDISIKTDPPLNINASEIGGPSAGLMFTLEIMNQLQDKDLAKGRKIAGTGTMNLNEEVGPIGGISQKIVAADESGAEIFFAPVAANNYKDAVKAGKSIDTKMKIVPVKKLDDALKYLEGLKEKK</sequence>
<evidence type="ECO:0000256" key="2">
    <source>
        <dbReference type="SAM" id="Phobius"/>
    </source>
</evidence>
<feature type="domain" description="Lon proteolytic" evidence="4">
    <location>
        <begin position="242"/>
        <end position="348"/>
    </location>
</feature>
<feature type="domain" description="PDZ" evidence="3">
    <location>
        <begin position="110"/>
        <end position="196"/>
    </location>
</feature>
<dbReference type="RefSeq" id="WP_379749264.1">
    <property type="nucleotide sequence ID" value="NZ_JBHTCP010000016.1"/>
</dbReference>
<dbReference type="InterPro" id="IPR014721">
    <property type="entry name" value="Ribsml_uS5_D2-typ_fold_subgr"/>
</dbReference>
<organism evidence="5 6">
    <name type="scientific">Fictibacillus iocasae</name>
    <dbReference type="NCBI Taxonomy" id="2715437"/>
    <lineage>
        <taxon>Bacteria</taxon>
        <taxon>Bacillati</taxon>
        <taxon>Bacillota</taxon>
        <taxon>Bacilli</taxon>
        <taxon>Bacillales</taxon>
        <taxon>Fictibacillaceae</taxon>
        <taxon>Fictibacillus</taxon>
    </lineage>
</organism>
<gene>
    <name evidence="5" type="ORF">ACFQPF_10220</name>
</gene>
<proteinExistence type="inferred from homology"/>
<evidence type="ECO:0000313" key="5">
    <source>
        <dbReference type="EMBL" id="MFC7372057.1"/>
    </source>
</evidence>
<dbReference type="EC" id="3.4.21.53" evidence="1"/>
<comment type="similarity">
    <text evidence="1">Belongs to the peptidase S16 family.</text>
</comment>
<dbReference type="InterPro" id="IPR036034">
    <property type="entry name" value="PDZ_sf"/>
</dbReference>
<dbReference type="GO" id="GO:0008233">
    <property type="term" value="F:peptidase activity"/>
    <property type="evidence" value="ECO:0007669"/>
    <property type="project" value="UniProtKB-KW"/>
</dbReference>
<dbReference type="Gene3D" id="3.30.230.10">
    <property type="match status" value="1"/>
</dbReference>
<protein>
    <recommendedName>
        <fullName evidence="1">endopeptidase La</fullName>
        <ecNumber evidence="1">3.4.21.53</ecNumber>
    </recommendedName>
</protein>
<comment type="catalytic activity">
    <reaction evidence="1">
        <text>Hydrolysis of proteins in presence of ATP.</text>
        <dbReference type="EC" id="3.4.21.53"/>
    </reaction>
</comment>
<name>A0ABW2NQG2_9BACL</name>
<dbReference type="PROSITE" id="PS51786">
    <property type="entry name" value="LON_PROTEOLYTIC"/>
    <property type="match status" value="1"/>
</dbReference>
<evidence type="ECO:0000259" key="4">
    <source>
        <dbReference type="PROSITE" id="PS51786"/>
    </source>
</evidence>
<keyword evidence="1" id="KW-0720">Serine protease</keyword>
<dbReference type="InterPro" id="IPR020568">
    <property type="entry name" value="Ribosomal_Su5_D2-typ_SF"/>
</dbReference>
<dbReference type="SMART" id="SM00228">
    <property type="entry name" value="PDZ"/>
    <property type="match status" value="1"/>
</dbReference>
<keyword evidence="2" id="KW-0812">Transmembrane</keyword>
<comment type="caution">
    <text evidence="5">The sequence shown here is derived from an EMBL/GenBank/DDBJ whole genome shotgun (WGS) entry which is preliminary data.</text>
</comment>
<dbReference type="Pfam" id="PF05362">
    <property type="entry name" value="Lon_C"/>
    <property type="match status" value="1"/>
</dbReference>
<dbReference type="NCBIfam" id="NF041438">
    <property type="entry name" value="SepM_fam_S16"/>
    <property type="match status" value="1"/>
</dbReference>
<dbReference type="Proteomes" id="UP001596549">
    <property type="component" value="Unassembled WGS sequence"/>
</dbReference>
<evidence type="ECO:0000256" key="1">
    <source>
        <dbReference type="PROSITE-ProRule" id="PRU01122"/>
    </source>
</evidence>
<evidence type="ECO:0000313" key="6">
    <source>
        <dbReference type="Proteomes" id="UP001596549"/>
    </source>
</evidence>
<evidence type="ECO:0000259" key="3">
    <source>
        <dbReference type="PROSITE" id="PS50106"/>
    </source>
</evidence>
<dbReference type="PROSITE" id="PS50106">
    <property type="entry name" value="PDZ"/>
    <property type="match status" value="1"/>
</dbReference>